<organism evidence="1 2">
    <name type="scientific">Natribaculum luteum</name>
    <dbReference type="NCBI Taxonomy" id="1586232"/>
    <lineage>
        <taxon>Archaea</taxon>
        <taxon>Methanobacteriati</taxon>
        <taxon>Methanobacteriota</taxon>
        <taxon>Stenosarchaea group</taxon>
        <taxon>Halobacteria</taxon>
        <taxon>Halobacteriales</taxon>
        <taxon>Natrialbaceae</taxon>
        <taxon>Natribaculum</taxon>
    </lineage>
</organism>
<protein>
    <submittedName>
        <fullName evidence="1">Uncharacterized protein</fullName>
    </submittedName>
</protein>
<reference evidence="1 2" key="1">
    <citation type="journal article" date="2014" name="Int. J. Syst. Evol. Microbiol.">
        <title>Complete genome sequence of Corynebacterium casei LMG S-19264T (=DSM 44701T), isolated from a smear-ripened cheese.</title>
        <authorList>
            <consortium name="US DOE Joint Genome Institute (JGI-PGF)"/>
            <person name="Walter F."/>
            <person name="Albersmeier A."/>
            <person name="Kalinowski J."/>
            <person name="Ruckert C."/>
        </authorList>
    </citation>
    <scope>NUCLEOTIDE SEQUENCE [LARGE SCALE GENOMIC DNA]</scope>
    <source>
        <strain evidence="1 2">IBRC-M 10912</strain>
    </source>
</reference>
<evidence type="ECO:0000313" key="1">
    <source>
        <dbReference type="EMBL" id="MFC4248439.1"/>
    </source>
</evidence>
<accession>A0ABD5P339</accession>
<sequence>MVSLFTDDWRVQQLFGRKPLVILLGRVFDRLNEFSLEIQLTSIDVERSRVDRLEPFLESFELCWVVNTVVELDWLVFPFADREEFERRWGSISKRV</sequence>
<proteinExistence type="predicted"/>
<comment type="caution">
    <text evidence="1">The sequence shown here is derived from an EMBL/GenBank/DDBJ whole genome shotgun (WGS) entry which is preliminary data.</text>
</comment>
<dbReference type="AlphaFoldDB" id="A0ABD5P339"/>
<dbReference type="RefSeq" id="WP_377071365.1">
    <property type="nucleotide sequence ID" value="NZ_JBHSDJ010000122.1"/>
</dbReference>
<dbReference type="EMBL" id="JBHSDJ010000122">
    <property type="protein sequence ID" value="MFC4248439.1"/>
    <property type="molecule type" value="Genomic_DNA"/>
</dbReference>
<dbReference type="Proteomes" id="UP001595821">
    <property type="component" value="Unassembled WGS sequence"/>
</dbReference>
<evidence type="ECO:0000313" key="2">
    <source>
        <dbReference type="Proteomes" id="UP001595821"/>
    </source>
</evidence>
<name>A0ABD5P339_9EURY</name>
<gene>
    <name evidence="1" type="ORF">ACFOZ7_16140</name>
</gene>